<accession>A0ABS2WNC0</accession>
<dbReference type="SMART" id="SM01207">
    <property type="entry name" value="G3P_acyltransf"/>
    <property type="match status" value="1"/>
</dbReference>
<keyword evidence="1" id="KW-1003">Cell membrane</keyword>
<evidence type="ECO:0000256" key="6">
    <source>
        <dbReference type="ARBA" id="ARBA00023098"/>
    </source>
</evidence>
<keyword evidence="9" id="KW-1208">Phospholipid metabolism</keyword>
<evidence type="ECO:0000256" key="10">
    <source>
        <dbReference type="SAM" id="Phobius"/>
    </source>
</evidence>
<evidence type="ECO:0000256" key="1">
    <source>
        <dbReference type="ARBA" id="ARBA00022475"/>
    </source>
</evidence>
<dbReference type="RefSeq" id="WP_205497455.1">
    <property type="nucleotide sequence ID" value="NZ_JAFHAP010000021.1"/>
</dbReference>
<dbReference type="GO" id="GO:0016746">
    <property type="term" value="F:acyltransferase activity"/>
    <property type="evidence" value="ECO:0007669"/>
    <property type="project" value="UniProtKB-KW"/>
</dbReference>
<name>A0ABS2WNC0_9BACL</name>
<dbReference type="Proteomes" id="UP001177120">
    <property type="component" value="Unassembled WGS sequence"/>
</dbReference>
<evidence type="ECO:0000256" key="5">
    <source>
        <dbReference type="ARBA" id="ARBA00022989"/>
    </source>
</evidence>
<evidence type="ECO:0000256" key="4">
    <source>
        <dbReference type="ARBA" id="ARBA00022692"/>
    </source>
</evidence>
<organism evidence="11 12">
    <name type="scientific">Polycladomyces zharkentensis</name>
    <dbReference type="NCBI Taxonomy" id="2807616"/>
    <lineage>
        <taxon>Bacteria</taxon>
        <taxon>Bacillati</taxon>
        <taxon>Bacillota</taxon>
        <taxon>Bacilli</taxon>
        <taxon>Bacillales</taxon>
        <taxon>Thermoactinomycetaceae</taxon>
        <taxon>Polycladomyces</taxon>
    </lineage>
</organism>
<reference evidence="11" key="1">
    <citation type="journal article" date="2024" name="Int. J. Syst. Evol. Microbiol.">
        <title>Polycladomyces zharkentensis sp. nov., a novel thermophilic cellulose- and starch-degrading member of the Bacillota from a geothermal aquifer in Kazakhstan.</title>
        <authorList>
            <person name="Mashzhan A."/>
            <person name="Kistaubayeva A."/>
            <person name="Javier-Lopez R."/>
            <person name="Bissenova U."/>
            <person name="Bissenbay A."/>
            <person name="Birkeland N.K."/>
        </authorList>
    </citation>
    <scope>NUCLEOTIDE SEQUENCE</scope>
    <source>
        <strain evidence="11">ZKZ2T</strain>
    </source>
</reference>
<dbReference type="EMBL" id="JAFHAP010000021">
    <property type="protein sequence ID" value="MBN2911007.1"/>
    <property type="molecule type" value="Genomic_DNA"/>
</dbReference>
<keyword evidence="11" id="KW-0012">Acyltransferase</keyword>
<evidence type="ECO:0000256" key="3">
    <source>
        <dbReference type="ARBA" id="ARBA00022679"/>
    </source>
</evidence>
<keyword evidence="8" id="KW-0594">Phospholipid biosynthesis</keyword>
<keyword evidence="3" id="KW-0808">Transferase</keyword>
<keyword evidence="7 10" id="KW-0472">Membrane</keyword>
<evidence type="ECO:0000256" key="9">
    <source>
        <dbReference type="ARBA" id="ARBA00023264"/>
    </source>
</evidence>
<evidence type="ECO:0000256" key="8">
    <source>
        <dbReference type="ARBA" id="ARBA00023209"/>
    </source>
</evidence>
<protein>
    <submittedName>
        <fullName evidence="11">Glycerol-3-phosphate acyltransferase</fullName>
    </submittedName>
</protein>
<evidence type="ECO:0000313" key="12">
    <source>
        <dbReference type="Proteomes" id="UP001177120"/>
    </source>
</evidence>
<feature type="transmembrane region" description="Helical" evidence="10">
    <location>
        <begin position="42"/>
        <end position="60"/>
    </location>
</feature>
<keyword evidence="12" id="KW-1185">Reference proteome</keyword>
<keyword evidence="4 10" id="KW-0812">Transmembrane</keyword>
<dbReference type="Pfam" id="PF02660">
    <property type="entry name" value="G3P_acyltransf"/>
    <property type="match status" value="1"/>
</dbReference>
<evidence type="ECO:0000256" key="7">
    <source>
        <dbReference type="ARBA" id="ARBA00023136"/>
    </source>
</evidence>
<keyword evidence="6" id="KW-0443">Lipid metabolism</keyword>
<comment type="caution">
    <text evidence="11">The sequence shown here is derived from an EMBL/GenBank/DDBJ whole genome shotgun (WGS) entry which is preliminary data.</text>
</comment>
<evidence type="ECO:0000256" key="2">
    <source>
        <dbReference type="ARBA" id="ARBA00022516"/>
    </source>
</evidence>
<gene>
    <name evidence="11" type="ORF">JQC72_16060</name>
</gene>
<dbReference type="InterPro" id="IPR003811">
    <property type="entry name" value="G3P_acylTferase_PlsY"/>
</dbReference>
<feature type="transmembrane region" description="Helical" evidence="10">
    <location>
        <begin position="66"/>
        <end position="87"/>
    </location>
</feature>
<feature type="transmembrane region" description="Helical" evidence="10">
    <location>
        <begin position="6"/>
        <end position="22"/>
    </location>
</feature>
<keyword evidence="5 10" id="KW-1133">Transmembrane helix</keyword>
<keyword evidence="2" id="KW-0444">Lipid biosynthesis</keyword>
<proteinExistence type="predicted"/>
<evidence type="ECO:0000313" key="11">
    <source>
        <dbReference type="EMBL" id="MBN2911007.1"/>
    </source>
</evidence>
<feature type="transmembrane region" description="Helical" evidence="10">
    <location>
        <begin position="137"/>
        <end position="162"/>
    </location>
</feature>
<feature type="transmembrane region" description="Helical" evidence="10">
    <location>
        <begin position="94"/>
        <end position="117"/>
    </location>
</feature>
<sequence length="187" mass="20264">MGTLIIALVAYGIGMFPVYGWWMGKRIHGEAIMHTGPLQDMVLWAGLEMTKGALAVLIGWATGGWFAASVAALMVVVGSLYPVVPAFRGGGGMAVAAGALFVLSPMLVVAGILIYFVSLLLTRYLEISTSLATVAVMILSGVISAHMYVIIVAVCVGALILYHQPKHRFGRHRARFRGWKNLFRFRR</sequence>